<dbReference type="Proteomes" id="UP001649230">
    <property type="component" value="Chromosome"/>
</dbReference>
<proteinExistence type="predicted"/>
<dbReference type="GO" id="GO:0016301">
    <property type="term" value="F:kinase activity"/>
    <property type="evidence" value="ECO:0007669"/>
    <property type="project" value="UniProtKB-KW"/>
</dbReference>
<evidence type="ECO:0000256" key="4">
    <source>
        <dbReference type="ARBA" id="ARBA00022679"/>
    </source>
</evidence>
<name>A0ABY3SLC6_9BACL</name>
<feature type="transmembrane region" description="Helical" evidence="9">
    <location>
        <begin position="124"/>
        <end position="140"/>
    </location>
</feature>
<keyword evidence="9" id="KW-1133">Transmembrane helix</keyword>
<evidence type="ECO:0000256" key="3">
    <source>
        <dbReference type="ARBA" id="ARBA00022553"/>
    </source>
</evidence>
<dbReference type="Pfam" id="PF02518">
    <property type="entry name" value="HATPase_c"/>
    <property type="match status" value="1"/>
</dbReference>
<dbReference type="InterPro" id="IPR036890">
    <property type="entry name" value="HATPase_C_sf"/>
</dbReference>
<dbReference type="SUPFAM" id="SSF55874">
    <property type="entry name" value="ATPase domain of HSP90 chaperone/DNA topoisomerase II/histidine kinase"/>
    <property type="match status" value="1"/>
</dbReference>
<evidence type="ECO:0000256" key="6">
    <source>
        <dbReference type="ARBA" id="ARBA00022777"/>
    </source>
</evidence>
<evidence type="ECO:0000256" key="2">
    <source>
        <dbReference type="ARBA" id="ARBA00012438"/>
    </source>
</evidence>
<dbReference type="EC" id="2.7.13.3" evidence="2"/>
<keyword evidence="4" id="KW-0808">Transferase</keyword>
<evidence type="ECO:0000256" key="5">
    <source>
        <dbReference type="ARBA" id="ARBA00022741"/>
    </source>
</evidence>
<keyword evidence="12" id="KW-1185">Reference proteome</keyword>
<feature type="transmembrane region" description="Helical" evidence="9">
    <location>
        <begin position="12"/>
        <end position="36"/>
    </location>
</feature>
<dbReference type="InterPro" id="IPR004358">
    <property type="entry name" value="Sig_transdc_His_kin-like_C"/>
</dbReference>
<protein>
    <recommendedName>
        <fullName evidence="2">histidine kinase</fullName>
        <ecNumber evidence="2">2.7.13.3</ecNumber>
    </recommendedName>
</protein>
<feature type="transmembrane region" description="Helical" evidence="9">
    <location>
        <begin position="56"/>
        <end position="80"/>
    </location>
</feature>
<feature type="transmembrane region" description="Helical" evidence="9">
    <location>
        <begin position="152"/>
        <end position="173"/>
    </location>
</feature>
<evidence type="ECO:0000313" key="12">
    <source>
        <dbReference type="Proteomes" id="UP001649230"/>
    </source>
</evidence>
<keyword evidence="5" id="KW-0547">Nucleotide-binding</keyword>
<keyword evidence="6 11" id="KW-0418">Kinase</keyword>
<gene>
    <name evidence="11" type="ORF">L0M14_01960</name>
</gene>
<sequence>MVLMKKSHDFYYQWLSFSFFIGGSASFAVSIPTTIIPYFKHLSFLTDDGALLIEQIAIPFFIAYWYGINFCFFICSLYFADWVPKRWRAPAAVLLFLPVGVQVMRTADWTLPFHLDISDVRWMNGFYFIASSIIYLISCIREQDPYIKRNRIRTAFVLSSAVMGSYVSDFLGMQQIVMEHGYFNIESNGAWKYNSFIILWIVLFFIFYSIKYGFMGIKLRIEEQRNDYSMQNMTKGTQILNHTIKNELQKIRYLNTRALTSLEQNRTETAAAALQSIDTVTDHLLEMVNRIRDKAEEIRLEPREQRLGHLIDGAADAIKTLAGDRLELRVELSVDGWLTCDHTHMKEVLNNLLLNAFEAVPAGQKAVIRIQARTLGSKLLITVQDNGQGISEENASRVFAPFFSTKKSAHSYGLGLSYCYAVLQKHGGKITVEKTELGKGTTMQLLLPGKLLRTDTSIPGVSDFAKPNRRSMKVKH</sequence>
<evidence type="ECO:0000256" key="9">
    <source>
        <dbReference type="SAM" id="Phobius"/>
    </source>
</evidence>
<dbReference type="PANTHER" id="PTHR43065:SF10">
    <property type="entry name" value="PEROXIDE STRESS-ACTIVATED HISTIDINE KINASE MAK3"/>
    <property type="match status" value="1"/>
</dbReference>
<dbReference type="PANTHER" id="PTHR43065">
    <property type="entry name" value="SENSOR HISTIDINE KINASE"/>
    <property type="match status" value="1"/>
</dbReference>
<feature type="domain" description="Histidine kinase" evidence="10">
    <location>
        <begin position="239"/>
        <end position="451"/>
    </location>
</feature>
<comment type="catalytic activity">
    <reaction evidence="1">
        <text>ATP + protein L-histidine = ADP + protein N-phospho-L-histidine.</text>
        <dbReference type="EC" id="2.7.13.3"/>
    </reaction>
</comment>
<evidence type="ECO:0000256" key="8">
    <source>
        <dbReference type="ARBA" id="ARBA00023012"/>
    </source>
</evidence>
<evidence type="ECO:0000256" key="1">
    <source>
        <dbReference type="ARBA" id="ARBA00000085"/>
    </source>
</evidence>
<feature type="transmembrane region" description="Helical" evidence="9">
    <location>
        <begin position="193"/>
        <end position="210"/>
    </location>
</feature>
<dbReference type="InterPro" id="IPR003594">
    <property type="entry name" value="HATPase_dom"/>
</dbReference>
<dbReference type="CDD" id="cd00075">
    <property type="entry name" value="HATPase"/>
    <property type="match status" value="1"/>
</dbReference>
<keyword evidence="3" id="KW-0597">Phosphoprotein</keyword>
<reference evidence="11 12" key="1">
    <citation type="journal article" date="2024" name="Int. J. Syst. Evol. Microbiol.">
        <title>Paenibacillus hexagrammi sp. nov., a novel bacterium isolated from the gut content of Hexagrammos agrammus.</title>
        <authorList>
            <person name="Jung H.K."/>
            <person name="Kim D.G."/>
            <person name="Zin H."/>
            <person name="Park J."/>
            <person name="Jung H."/>
            <person name="Kim Y.O."/>
            <person name="Kong H.J."/>
            <person name="Kim J.W."/>
            <person name="Kim Y.S."/>
        </authorList>
    </citation>
    <scope>NUCLEOTIDE SEQUENCE [LARGE SCALE GENOMIC DNA]</scope>
    <source>
        <strain evidence="11 12">YPD9-1</strain>
    </source>
</reference>
<dbReference type="EMBL" id="CP090978">
    <property type="protein sequence ID" value="UJF34029.1"/>
    <property type="molecule type" value="Genomic_DNA"/>
</dbReference>
<evidence type="ECO:0000256" key="7">
    <source>
        <dbReference type="ARBA" id="ARBA00022840"/>
    </source>
</evidence>
<evidence type="ECO:0000259" key="10">
    <source>
        <dbReference type="PROSITE" id="PS50109"/>
    </source>
</evidence>
<keyword evidence="9" id="KW-0812">Transmembrane</keyword>
<dbReference type="InterPro" id="IPR005467">
    <property type="entry name" value="His_kinase_dom"/>
</dbReference>
<evidence type="ECO:0000313" key="11">
    <source>
        <dbReference type="EMBL" id="UJF34029.1"/>
    </source>
</evidence>
<dbReference type="RefSeq" id="WP_235120420.1">
    <property type="nucleotide sequence ID" value="NZ_CP090978.1"/>
</dbReference>
<accession>A0ABY3SLC6</accession>
<dbReference type="SMART" id="SM00387">
    <property type="entry name" value="HATPase_c"/>
    <property type="match status" value="1"/>
</dbReference>
<dbReference type="PROSITE" id="PS50109">
    <property type="entry name" value="HIS_KIN"/>
    <property type="match status" value="1"/>
</dbReference>
<keyword evidence="7" id="KW-0067">ATP-binding</keyword>
<dbReference type="Gene3D" id="3.30.565.10">
    <property type="entry name" value="Histidine kinase-like ATPase, C-terminal domain"/>
    <property type="match status" value="1"/>
</dbReference>
<dbReference type="PRINTS" id="PR00344">
    <property type="entry name" value="BCTRLSENSOR"/>
</dbReference>
<keyword evidence="9" id="KW-0472">Membrane</keyword>
<keyword evidence="8" id="KW-0902">Two-component regulatory system</keyword>
<organism evidence="11 12">
    <name type="scientific">Paenibacillus hexagrammi</name>
    <dbReference type="NCBI Taxonomy" id="2908839"/>
    <lineage>
        <taxon>Bacteria</taxon>
        <taxon>Bacillati</taxon>
        <taxon>Bacillota</taxon>
        <taxon>Bacilli</taxon>
        <taxon>Bacillales</taxon>
        <taxon>Paenibacillaceae</taxon>
        <taxon>Paenibacillus</taxon>
    </lineage>
</organism>
<feature type="transmembrane region" description="Helical" evidence="9">
    <location>
        <begin position="87"/>
        <end position="104"/>
    </location>
</feature>